<dbReference type="InterPro" id="IPR002645">
    <property type="entry name" value="STAS_dom"/>
</dbReference>
<evidence type="ECO:0000256" key="1">
    <source>
        <dbReference type="ARBA" id="ARBA00009013"/>
    </source>
</evidence>
<dbReference type="AlphaFoldDB" id="A0A1G9EWA7"/>
<name>A0A1G9EWA7_9BACT</name>
<evidence type="ECO:0000259" key="3">
    <source>
        <dbReference type="PROSITE" id="PS50801"/>
    </source>
</evidence>
<dbReference type="InterPro" id="IPR003658">
    <property type="entry name" value="Anti-sigma_ant"/>
</dbReference>
<reference evidence="5" key="1">
    <citation type="submission" date="2016-10" db="EMBL/GenBank/DDBJ databases">
        <authorList>
            <person name="Varghese N."/>
            <person name="Submissions S."/>
        </authorList>
    </citation>
    <scope>NUCLEOTIDE SEQUENCE [LARGE SCALE GENOMIC DNA]</scope>
    <source>
        <strain evidence="5">DSM 16995</strain>
    </source>
</reference>
<proteinExistence type="inferred from homology"/>
<dbReference type="PANTHER" id="PTHR33495">
    <property type="entry name" value="ANTI-SIGMA FACTOR ANTAGONIST TM_1081-RELATED-RELATED"/>
    <property type="match status" value="1"/>
</dbReference>
<dbReference type="RefSeq" id="WP_092159412.1">
    <property type="nucleotide sequence ID" value="NZ_FNGA01000002.1"/>
</dbReference>
<feature type="domain" description="STAS" evidence="3">
    <location>
        <begin position="22"/>
        <end position="111"/>
    </location>
</feature>
<dbReference type="Gene3D" id="3.30.750.24">
    <property type="entry name" value="STAS domain"/>
    <property type="match status" value="1"/>
</dbReference>
<gene>
    <name evidence="4" type="ORF">SAMN05660337_1288</name>
</gene>
<dbReference type="EMBL" id="FNGA01000002">
    <property type="protein sequence ID" value="SDK80328.1"/>
    <property type="molecule type" value="Genomic_DNA"/>
</dbReference>
<organism evidence="4 5">
    <name type="scientific">Maridesulfovibrio ferrireducens</name>
    <dbReference type="NCBI Taxonomy" id="246191"/>
    <lineage>
        <taxon>Bacteria</taxon>
        <taxon>Pseudomonadati</taxon>
        <taxon>Thermodesulfobacteriota</taxon>
        <taxon>Desulfovibrionia</taxon>
        <taxon>Desulfovibrionales</taxon>
        <taxon>Desulfovibrionaceae</taxon>
        <taxon>Maridesulfovibrio</taxon>
    </lineage>
</organism>
<comment type="similarity">
    <text evidence="1 2">Belongs to the anti-sigma-factor antagonist family.</text>
</comment>
<dbReference type="OrthoDB" id="9796076at2"/>
<dbReference type="InterPro" id="IPR036513">
    <property type="entry name" value="STAS_dom_sf"/>
</dbReference>
<dbReference type="Pfam" id="PF01740">
    <property type="entry name" value="STAS"/>
    <property type="match status" value="1"/>
</dbReference>
<dbReference type="SUPFAM" id="SSF52091">
    <property type="entry name" value="SpoIIaa-like"/>
    <property type="match status" value="1"/>
</dbReference>
<dbReference type="PROSITE" id="PS50801">
    <property type="entry name" value="STAS"/>
    <property type="match status" value="1"/>
</dbReference>
<sequence length="111" mass="12433">MMKLDIKNQQDICIITPGTTRLDASTAVDFKTALLNLIKENNIRILLNLEQIEFIDSSGLGAIISALRQVGVKGDIKLCNVNKQIMELLRLTRLDKILDSFENEKTALEGF</sequence>
<dbReference type="Proteomes" id="UP000199053">
    <property type="component" value="Unassembled WGS sequence"/>
</dbReference>
<protein>
    <recommendedName>
        <fullName evidence="2">Anti-sigma factor antagonist</fullName>
    </recommendedName>
</protein>
<evidence type="ECO:0000313" key="4">
    <source>
        <dbReference type="EMBL" id="SDK80328.1"/>
    </source>
</evidence>
<accession>A0A1G9EWA7</accession>
<dbReference type="NCBIfam" id="TIGR00377">
    <property type="entry name" value="ant_ant_sig"/>
    <property type="match status" value="1"/>
</dbReference>
<evidence type="ECO:0000256" key="2">
    <source>
        <dbReference type="RuleBase" id="RU003749"/>
    </source>
</evidence>
<dbReference type="CDD" id="cd07043">
    <property type="entry name" value="STAS_anti-anti-sigma_factors"/>
    <property type="match status" value="1"/>
</dbReference>
<keyword evidence="5" id="KW-1185">Reference proteome</keyword>
<dbReference type="GO" id="GO:0043856">
    <property type="term" value="F:anti-sigma factor antagonist activity"/>
    <property type="evidence" value="ECO:0007669"/>
    <property type="project" value="InterPro"/>
</dbReference>
<evidence type="ECO:0000313" key="5">
    <source>
        <dbReference type="Proteomes" id="UP000199053"/>
    </source>
</evidence>
<dbReference type="STRING" id="246191.SAMN05660337_1288"/>